<feature type="transmembrane region" description="Helical" evidence="8">
    <location>
        <begin position="59"/>
        <end position="78"/>
    </location>
</feature>
<evidence type="ECO:0000256" key="2">
    <source>
        <dbReference type="ARBA" id="ARBA00022448"/>
    </source>
</evidence>
<dbReference type="Pfam" id="PF00893">
    <property type="entry name" value="Multi_Drug_Res"/>
    <property type="match status" value="1"/>
</dbReference>
<evidence type="ECO:0000256" key="6">
    <source>
        <dbReference type="ARBA" id="ARBA00023136"/>
    </source>
</evidence>
<comment type="subcellular location">
    <subcellularLocation>
        <location evidence="1 7">Cell membrane</location>
        <topology evidence="1 7">Multi-pass membrane protein</topology>
    </subcellularLocation>
</comment>
<dbReference type="OrthoDB" id="21828at2"/>
<accession>A0A1H9FSZ7</accession>
<dbReference type="InterPro" id="IPR000390">
    <property type="entry name" value="Small_drug/metabolite_transptr"/>
</dbReference>
<gene>
    <name evidence="9" type="ORF">SAMN05216362_11313</name>
</gene>
<evidence type="ECO:0000256" key="3">
    <source>
        <dbReference type="ARBA" id="ARBA00022475"/>
    </source>
</evidence>
<keyword evidence="6 8" id="KW-0472">Membrane</keyword>
<dbReference type="GO" id="GO:0005886">
    <property type="term" value="C:plasma membrane"/>
    <property type="evidence" value="ECO:0007669"/>
    <property type="project" value="UniProtKB-SubCell"/>
</dbReference>
<dbReference type="SUPFAM" id="SSF103481">
    <property type="entry name" value="Multidrug resistance efflux transporter EmrE"/>
    <property type="match status" value="1"/>
</dbReference>
<keyword evidence="10" id="KW-1185">Reference proteome</keyword>
<dbReference type="Proteomes" id="UP000199427">
    <property type="component" value="Unassembled WGS sequence"/>
</dbReference>
<keyword evidence="2" id="KW-0813">Transport</keyword>
<dbReference type="RefSeq" id="WP_091773446.1">
    <property type="nucleotide sequence ID" value="NZ_CAESCL010000033.1"/>
</dbReference>
<name>A0A1H9FSZ7_9BACI</name>
<dbReference type="AlphaFoldDB" id="A0A1H9FSZ7"/>
<dbReference type="PANTHER" id="PTHR30561">
    <property type="entry name" value="SMR FAMILY PROTON-DEPENDENT DRUG EFFLUX TRANSPORTER SUGE"/>
    <property type="match status" value="1"/>
</dbReference>
<dbReference type="EMBL" id="FOES01000013">
    <property type="protein sequence ID" value="SEQ41051.1"/>
    <property type="molecule type" value="Genomic_DNA"/>
</dbReference>
<evidence type="ECO:0000256" key="4">
    <source>
        <dbReference type="ARBA" id="ARBA00022692"/>
    </source>
</evidence>
<dbReference type="PANTHER" id="PTHR30561:SF0">
    <property type="entry name" value="GUANIDINIUM EXPORTER"/>
    <property type="match status" value="1"/>
</dbReference>
<organism evidence="9 10">
    <name type="scientific">Piscibacillus halophilus</name>
    <dbReference type="NCBI Taxonomy" id="571933"/>
    <lineage>
        <taxon>Bacteria</taxon>
        <taxon>Bacillati</taxon>
        <taxon>Bacillota</taxon>
        <taxon>Bacilli</taxon>
        <taxon>Bacillales</taxon>
        <taxon>Bacillaceae</taxon>
        <taxon>Piscibacillus</taxon>
    </lineage>
</organism>
<dbReference type="STRING" id="571933.SAMN05216362_11313"/>
<feature type="transmembrane region" description="Helical" evidence="8">
    <location>
        <begin position="85"/>
        <end position="104"/>
    </location>
</feature>
<evidence type="ECO:0000313" key="9">
    <source>
        <dbReference type="EMBL" id="SEQ41051.1"/>
    </source>
</evidence>
<proteinExistence type="inferred from homology"/>
<feature type="transmembrane region" description="Helical" evidence="8">
    <location>
        <begin position="6"/>
        <end position="24"/>
    </location>
</feature>
<reference evidence="9 10" key="1">
    <citation type="submission" date="2016-10" db="EMBL/GenBank/DDBJ databases">
        <authorList>
            <person name="de Groot N.N."/>
        </authorList>
    </citation>
    <scope>NUCLEOTIDE SEQUENCE [LARGE SCALE GENOMIC DNA]</scope>
    <source>
        <strain evidence="9 10">DSM 21633</strain>
    </source>
</reference>
<evidence type="ECO:0000256" key="1">
    <source>
        <dbReference type="ARBA" id="ARBA00004651"/>
    </source>
</evidence>
<keyword evidence="5 8" id="KW-1133">Transmembrane helix</keyword>
<keyword evidence="3" id="KW-1003">Cell membrane</keyword>
<evidence type="ECO:0000256" key="7">
    <source>
        <dbReference type="RuleBase" id="RU003942"/>
    </source>
</evidence>
<keyword evidence="4 7" id="KW-0812">Transmembrane</keyword>
<dbReference type="InterPro" id="IPR037185">
    <property type="entry name" value="EmrE-like"/>
</dbReference>
<protein>
    <submittedName>
        <fullName evidence="9">Paired small multidrug resistance pump</fullName>
    </submittedName>
</protein>
<dbReference type="GO" id="GO:0022857">
    <property type="term" value="F:transmembrane transporter activity"/>
    <property type="evidence" value="ECO:0007669"/>
    <property type="project" value="InterPro"/>
</dbReference>
<dbReference type="InterPro" id="IPR045324">
    <property type="entry name" value="Small_multidrug_res"/>
</dbReference>
<sequence length="105" mass="11351">MYWGSLIVAGLFEMIGVLMINIYHQRKSWGALALLILSFSLSFALLSFSMKVLPMGTAYAVWTGIGAAGSAVIGIIWFKERANAIRILMIATIITATIGLKLIAS</sequence>
<dbReference type="Gene3D" id="1.10.3730.20">
    <property type="match status" value="1"/>
</dbReference>
<evidence type="ECO:0000256" key="5">
    <source>
        <dbReference type="ARBA" id="ARBA00022989"/>
    </source>
</evidence>
<comment type="similarity">
    <text evidence="7">Belongs to the drug/metabolite transporter (DMT) superfamily. Small multidrug resistance (SMR) (TC 2.A.7.1) family.</text>
</comment>
<evidence type="ECO:0000313" key="10">
    <source>
        <dbReference type="Proteomes" id="UP000199427"/>
    </source>
</evidence>
<feature type="transmembrane region" description="Helical" evidence="8">
    <location>
        <begin position="31"/>
        <end position="53"/>
    </location>
</feature>
<evidence type="ECO:0000256" key="8">
    <source>
        <dbReference type="SAM" id="Phobius"/>
    </source>
</evidence>